<dbReference type="PANTHER" id="PTHR31689">
    <property type="entry name" value="DIAMINOPIMELATE EPIMERASE, CHLOROPLASTIC"/>
    <property type="match status" value="1"/>
</dbReference>
<feature type="active site" description="Proton donor" evidence="8">
    <location>
        <position position="72"/>
    </location>
</feature>
<dbReference type="RefSeq" id="WP_146518872.1">
    <property type="nucleotide sequence ID" value="NZ_CP151726.1"/>
</dbReference>
<feature type="binding site" evidence="8">
    <location>
        <begin position="73"/>
        <end position="74"/>
    </location>
    <ligand>
        <name>substrate</name>
    </ligand>
</feature>
<feature type="binding site" evidence="8">
    <location>
        <position position="63"/>
    </location>
    <ligand>
        <name>substrate</name>
    </ligand>
</feature>
<feature type="active site" evidence="9">
    <location>
        <position position="72"/>
    </location>
</feature>
<evidence type="ECO:0000313" key="10">
    <source>
        <dbReference type="EMBL" id="TWU05654.1"/>
    </source>
</evidence>
<accession>A0A5C6B5A5</accession>
<evidence type="ECO:0000256" key="2">
    <source>
        <dbReference type="ARBA" id="ARBA00010219"/>
    </source>
</evidence>
<gene>
    <name evidence="8 10" type="primary">dapF</name>
    <name evidence="10" type="ORF">Pla52n_13690</name>
</gene>
<comment type="caution">
    <text evidence="8">Lacks conserved residue(s) required for the propagation of feature annotation.</text>
</comment>
<dbReference type="AlphaFoldDB" id="A0A5C6B5A5"/>
<feature type="binding site" evidence="8">
    <location>
        <begin position="224"/>
        <end position="225"/>
    </location>
    <ligand>
        <name>substrate</name>
    </ligand>
</feature>
<keyword evidence="8" id="KW-0963">Cytoplasm</keyword>
<evidence type="ECO:0000256" key="3">
    <source>
        <dbReference type="ARBA" id="ARBA00013080"/>
    </source>
</evidence>
<protein>
    <recommendedName>
        <fullName evidence="3 8">Diaminopimelate epimerase</fullName>
        <shortName evidence="8">DAP epimerase</shortName>
        <ecNumber evidence="3 8">5.1.1.7</ecNumber>
    </recommendedName>
    <alternativeName>
        <fullName evidence="8">PLP-independent amino acid racemase</fullName>
    </alternativeName>
</protein>
<comment type="similarity">
    <text evidence="2 8">Belongs to the diaminopimelate epimerase family.</text>
</comment>
<dbReference type="NCBIfam" id="TIGR00652">
    <property type="entry name" value="DapF"/>
    <property type="match status" value="1"/>
</dbReference>
<comment type="function">
    <text evidence="8">Catalyzes the stereoinversion of LL-2,6-diaminopimelate (L,L-DAP) to meso-diaminopimelate (meso-DAP), a precursor of L-lysine and an essential component of the bacterial peptidoglycan.</text>
</comment>
<dbReference type="GO" id="GO:0008837">
    <property type="term" value="F:diaminopimelate epimerase activity"/>
    <property type="evidence" value="ECO:0007669"/>
    <property type="project" value="UniProtKB-UniRule"/>
</dbReference>
<evidence type="ECO:0000256" key="5">
    <source>
        <dbReference type="ARBA" id="ARBA00023154"/>
    </source>
</evidence>
<dbReference type="Pfam" id="PF01678">
    <property type="entry name" value="DAP_epimerase"/>
    <property type="match status" value="2"/>
</dbReference>
<feature type="binding site" evidence="8">
    <location>
        <position position="173"/>
    </location>
    <ligand>
        <name>substrate</name>
    </ligand>
</feature>
<evidence type="ECO:0000256" key="9">
    <source>
        <dbReference type="PROSITE-ProRule" id="PRU10125"/>
    </source>
</evidence>
<feature type="binding site" evidence="8">
    <location>
        <position position="11"/>
    </location>
    <ligand>
        <name>substrate</name>
    </ligand>
</feature>
<evidence type="ECO:0000313" key="11">
    <source>
        <dbReference type="Proteomes" id="UP000320176"/>
    </source>
</evidence>
<dbReference type="PANTHER" id="PTHR31689:SF0">
    <property type="entry name" value="DIAMINOPIMELATE EPIMERASE"/>
    <property type="match status" value="1"/>
</dbReference>
<keyword evidence="5 8" id="KW-0457">Lysine biosynthesis</keyword>
<dbReference type="EC" id="5.1.1.7" evidence="3 8"/>
<comment type="subcellular location">
    <subcellularLocation>
        <location evidence="8">Cytoplasm</location>
    </subcellularLocation>
</comment>
<dbReference type="OrthoDB" id="9805408at2"/>
<feature type="binding site" evidence="8">
    <location>
        <begin position="234"/>
        <end position="235"/>
    </location>
    <ligand>
        <name>substrate</name>
    </ligand>
</feature>
<feature type="binding site" evidence="8">
    <location>
        <position position="206"/>
    </location>
    <ligand>
        <name>substrate</name>
    </ligand>
</feature>
<evidence type="ECO:0000256" key="7">
    <source>
        <dbReference type="ARBA" id="ARBA00051712"/>
    </source>
</evidence>
<keyword evidence="6 8" id="KW-0413">Isomerase</keyword>
<dbReference type="InterPro" id="IPR018510">
    <property type="entry name" value="DAP_epimerase_AS"/>
</dbReference>
<evidence type="ECO:0000256" key="8">
    <source>
        <dbReference type="HAMAP-Rule" id="MF_00197"/>
    </source>
</evidence>
<dbReference type="UniPathway" id="UPA00034">
    <property type="reaction ID" value="UER00025"/>
</dbReference>
<dbReference type="InterPro" id="IPR001653">
    <property type="entry name" value="DAP_epimerase_DapF"/>
</dbReference>
<comment type="caution">
    <text evidence="10">The sequence shown here is derived from an EMBL/GenBank/DDBJ whole genome shotgun (WGS) entry which is preliminary data.</text>
</comment>
<keyword evidence="11" id="KW-1185">Reference proteome</keyword>
<feature type="site" description="Could be important to modulate the pK values of the two catalytic cysteine residues" evidence="8">
    <location>
        <position position="224"/>
    </location>
</feature>
<keyword evidence="4 8" id="KW-0028">Amino-acid biosynthesis</keyword>
<dbReference type="GO" id="GO:0005829">
    <property type="term" value="C:cytosol"/>
    <property type="evidence" value="ECO:0007669"/>
    <property type="project" value="TreeGrafter"/>
</dbReference>
<comment type="catalytic activity">
    <reaction evidence="7 8">
        <text>(2S,6S)-2,6-diaminopimelate = meso-2,6-diaminopimelate</text>
        <dbReference type="Rhea" id="RHEA:15393"/>
        <dbReference type="ChEBI" id="CHEBI:57609"/>
        <dbReference type="ChEBI" id="CHEBI:57791"/>
        <dbReference type="EC" id="5.1.1.7"/>
    </reaction>
</comment>
<feature type="active site" description="Proton acceptor" evidence="8">
    <location>
        <position position="233"/>
    </location>
</feature>
<dbReference type="SUPFAM" id="SSF54506">
    <property type="entry name" value="Diaminopimelate epimerase-like"/>
    <property type="match status" value="1"/>
</dbReference>
<evidence type="ECO:0000256" key="1">
    <source>
        <dbReference type="ARBA" id="ARBA00005196"/>
    </source>
</evidence>
<dbReference type="Gene3D" id="3.10.310.10">
    <property type="entry name" value="Diaminopimelate Epimerase, Chain A, domain 1"/>
    <property type="match status" value="2"/>
</dbReference>
<comment type="pathway">
    <text evidence="1 8">Amino-acid biosynthesis; L-lysine biosynthesis via DAP pathway; DL-2,6-diaminopimelate from LL-2,6-diaminopimelate: step 1/1.</text>
</comment>
<dbReference type="EMBL" id="SJPN01000002">
    <property type="protein sequence ID" value="TWU05654.1"/>
    <property type="molecule type" value="Genomic_DNA"/>
</dbReference>
<evidence type="ECO:0000256" key="6">
    <source>
        <dbReference type="ARBA" id="ARBA00023235"/>
    </source>
</evidence>
<dbReference type="HAMAP" id="MF_00197">
    <property type="entry name" value="DAP_epimerase"/>
    <property type="match status" value="1"/>
</dbReference>
<sequence length="291" mass="31509">MKFIKMHGAGNDYVYVDCFSQPVPENLPELARDISHRHFGVGADGLILVRPSEVADARMQMFNADGSESEMCGNGIRCVAKLVHDHGIAVKDRLKIESGAGVLDLQLSVGQDGKVDRVTVDMGAPILNAPDIPTTLAPSGPVINVPFMVTLPTNHHLGNAKMTVEATCVSMGNPHCVIFVDRATDELVLELGPLIENDARFPRRVNVEFVEIISPTEVRQRTWERGSGETWACGTGASAVCVAGVLTGKTERRILNHLLGGDLILDWDAETEHVMMTGPATEVFQGEWGMS</sequence>
<evidence type="ECO:0000256" key="4">
    <source>
        <dbReference type="ARBA" id="ARBA00022605"/>
    </source>
</evidence>
<reference evidence="10 11" key="1">
    <citation type="submission" date="2019-02" db="EMBL/GenBank/DDBJ databases">
        <title>Deep-cultivation of Planctomycetes and their phenomic and genomic characterization uncovers novel biology.</title>
        <authorList>
            <person name="Wiegand S."/>
            <person name="Jogler M."/>
            <person name="Boedeker C."/>
            <person name="Pinto D."/>
            <person name="Vollmers J."/>
            <person name="Rivas-Marin E."/>
            <person name="Kohn T."/>
            <person name="Peeters S.H."/>
            <person name="Heuer A."/>
            <person name="Rast P."/>
            <person name="Oberbeckmann S."/>
            <person name="Bunk B."/>
            <person name="Jeske O."/>
            <person name="Meyerdierks A."/>
            <person name="Storesund J.E."/>
            <person name="Kallscheuer N."/>
            <person name="Luecker S."/>
            <person name="Lage O.M."/>
            <person name="Pohl T."/>
            <person name="Merkel B.J."/>
            <person name="Hornburger P."/>
            <person name="Mueller R.-W."/>
            <person name="Bruemmer F."/>
            <person name="Labrenz M."/>
            <person name="Spormann A.M."/>
            <person name="Op Den Camp H."/>
            <person name="Overmann J."/>
            <person name="Amann R."/>
            <person name="Jetten M.S.M."/>
            <person name="Mascher T."/>
            <person name="Medema M.H."/>
            <person name="Devos D.P."/>
            <person name="Kaster A.-K."/>
            <person name="Ovreas L."/>
            <person name="Rohde M."/>
            <person name="Galperin M.Y."/>
            <person name="Jogler C."/>
        </authorList>
    </citation>
    <scope>NUCLEOTIDE SEQUENCE [LARGE SCALE GENOMIC DNA]</scope>
    <source>
        <strain evidence="10 11">Pla52n</strain>
    </source>
</reference>
<dbReference type="Proteomes" id="UP000320176">
    <property type="component" value="Unassembled WGS sequence"/>
</dbReference>
<organism evidence="10 11">
    <name type="scientific">Stieleria varia</name>
    <dbReference type="NCBI Taxonomy" id="2528005"/>
    <lineage>
        <taxon>Bacteria</taxon>
        <taxon>Pseudomonadati</taxon>
        <taxon>Planctomycetota</taxon>
        <taxon>Planctomycetia</taxon>
        <taxon>Pirellulales</taxon>
        <taxon>Pirellulaceae</taxon>
        <taxon>Stieleria</taxon>
    </lineage>
</organism>
<proteinExistence type="inferred from homology"/>
<feature type="site" description="Could be important to modulate the pK values of the two catalytic cysteine residues" evidence="8">
    <location>
        <position position="175"/>
    </location>
</feature>
<comment type="subunit">
    <text evidence="8">Homodimer.</text>
</comment>
<name>A0A5C6B5A5_9BACT</name>
<dbReference type="PROSITE" id="PS01326">
    <property type="entry name" value="DAP_EPIMERASE"/>
    <property type="match status" value="1"/>
</dbReference>
<dbReference type="GO" id="GO:0009089">
    <property type="term" value="P:lysine biosynthetic process via diaminopimelate"/>
    <property type="evidence" value="ECO:0007669"/>
    <property type="project" value="UniProtKB-UniRule"/>
</dbReference>